<proteinExistence type="inferred from homology"/>
<evidence type="ECO:0000256" key="6">
    <source>
        <dbReference type="ARBA" id="ARBA00023004"/>
    </source>
</evidence>
<dbReference type="InterPro" id="IPR036396">
    <property type="entry name" value="Cyt_P450_sf"/>
</dbReference>
<keyword evidence="10" id="KW-1133">Transmembrane helix</keyword>
<feature type="transmembrane region" description="Helical" evidence="10">
    <location>
        <begin position="31"/>
        <end position="49"/>
    </location>
</feature>
<comment type="cofactor">
    <cofactor evidence="1 8">
        <name>heme</name>
        <dbReference type="ChEBI" id="CHEBI:30413"/>
    </cofactor>
</comment>
<keyword evidence="7 9" id="KW-0503">Monooxygenase</keyword>
<evidence type="ECO:0000256" key="9">
    <source>
        <dbReference type="RuleBase" id="RU000461"/>
    </source>
</evidence>
<evidence type="ECO:0000256" key="3">
    <source>
        <dbReference type="ARBA" id="ARBA00022617"/>
    </source>
</evidence>
<dbReference type="InterPro" id="IPR002403">
    <property type="entry name" value="Cyt_P450_E_grp-IV"/>
</dbReference>
<organism evidence="11 12">
    <name type="scientific">Lasiodiplodia hormozganensis</name>
    <dbReference type="NCBI Taxonomy" id="869390"/>
    <lineage>
        <taxon>Eukaryota</taxon>
        <taxon>Fungi</taxon>
        <taxon>Dikarya</taxon>
        <taxon>Ascomycota</taxon>
        <taxon>Pezizomycotina</taxon>
        <taxon>Dothideomycetes</taxon>
        <taxon>Dothideomycetes incertae sedis</taxon>
        <taxon>Botryosphaeriales</taxon>
        <taxon>Botryosphaeriaceae</taxon>
        <taxon>Lasiodiplodia</taxon>
    </lineage>
</organism>
<name>A0AA39Y8B8_9PEZI</name>
<dbReference type="GO" id="GO:0016705">
    <property type="term" value="F:oxidoreductase activity, acting on paired donors, with incorporation or reduction of molecular oxygen"/>
    <property type="evidence" value="ECO:0007669"/>
    <property type="project" value="InterPro"/>
</dbReference>
<keyword evidence="3 8" id="KW-0349">Heme</keyword>
<feature type="binding site" description="axial binding residue" evidence="8">
    <location>
        <position position="466"/>
    </location>
    <ligand>
        <name>heme</name>
        <dbReference type="ChEBI" id="CHEBI:30413"/>
    </ligand>
    <ligandPart>
        <name>Fe</name>
        <dbReference type="ChEBI" id="CHEBI:18248"/>
    </ligandPart>
</feature>
<keyword evidence="5 9" id="KW-0560">Oxidoreductase</keyword>
<dbReference type="PANTHER" id="PTHR46206:SF2">
    <property type="entry name" value="CYTOCHROME P450 MONOOXYGENASE AUSG-RELATED"/>
    <property type="match status" value="1"/>
</dbReference>
<dbReference type="GO" id="GO:0020037">
    <property type="term" value="F:heme binding"/>
    <property type="evidence" value="ECO:0007669"/>
    <property type="project" value="InterPro"/>
</dbReference>
<dbReference type="Pfam" id="PF00067">
    <property type="entry name" value="p450"/>
    <property type="match status" value="1"/>
</dbReference>
<dbReference type="GO" id="GO:0004497">
    <property type="term" value="F:monooxygenase activity"/>
    <property type="evidence" value="ECO:0007669"/>
    <property type="project" value="UniProtKB-KW"/>
</dbReference>
<evidence type="ECO:0000256" key="7">
    <source>
        <dbReference type="ARBA" id="ARBA00023033"/>
    </source>
</evidence>
<evidence type="ECO:0000313" key="11">
    <source>
        <dbReference type="EMBL" id="KAK0647911.1"/>
    </source>
</evidence>
<dbReference type="InterPro" id="IPR017972">
    <property type="entry name" value="Cyt_P450_CS"/>
</dbReference>
<evidence type="ECO:0000313" key="12">
    <source>
        <dbReference type="Proteomes" id="UP001175001"/>
    </source>
</evidence>
<dbReference type="PROSITE" id="PS00086">
    <property type="entry name" value="CYTOCHROME_P450"/>
    <property type="match status" value="1"/>
</dbReference>
<dbReference type="InterPro" id="IPR001128">
    <property type="entry name" value="Cyt_P450"/>
</dbReference>
<evidence type="ECO:0000256" key="4">
    <source>
        <dbReference type="ARBA" id="ARBA00022723"/>
    </source>
</evidence>
<dbReference type="AlphaFoldDB" id="A0AA39Y8B8"/>
<comment type="similarity">
    <text evidence="2 9">Belongs to the cytochrome P450 family.</text>
</comment>
<keyword evidence="4 8" id="KW-0479">Metal-binding</keyword>
<evidence type="ECO:0000256" key="1">
    <source>
        <dbReference type="ARBA" id="ARBA00001971"/>
    </source>
</evidence>
<evidence type="ECO:0000256" key="10">
    <source>
        <dbReference type="SAM" id="Phobius"/>
    </source>
</evidence>
<keyword evidence="6 8" id="KW-0408">Iron</keyword>
<dbReference type="GO" id="GO:0005506">
    <property type="term" value="F:iron ion binding"/>
    <property type="evidence" value="ECO:0007669"/>
    <property type="project" value="InterPro"/>
</dbReference>
<reference evidence="11" key="1">
    <citation type="submission" date="2023-06" db="EMBL/GenBank/DDBJ databases">
        <title>Multi-omics analyses reveal the molecular pathogenesis toolkit of Lasiodiplodia hormozganensis, a cross-kingdom pathogen.</title>
        <authorList>
            <person name="Felix C."/>
            <person name="Meneses R."/>
            <person name="Goncalves M.F.M."/>
            <person name="Tilleman L."/>
            <person name="Duarte A.S."/>
            <person name="Jorrin-Novo J.V."/>
            <person name="Van De Peer Y."/>
            <person name="Deforce D."/>
            <person name="Van Nieuwerburgh F."/>
            <person name="Esteves A.C."/>
            <person name="Alves A."/>
        </authorList>
    </citation>
    <scope>NUCLEOTIDE SEQUENCE</scope>
    <source>
        <strain evidence="11">CBS 339.90</strain>
    </source>
</reference>
<evidence type="ECO:0000256" key="8">
    <source>
        <dbReference type="PIRSR" id="PIRSR602403-1"/>
    </source>
</evidence>
<keyword evidence="10" id="KW-0812">Transmembrane</keyword>
<keyword evidence="10" id="KW-0472">Membrane</keyword>
<sequence>MDDSMPAQAAAGAATGAPATTMLLANQSTTFYLQLVATAAVLLLAAIHVRRERLYPVLPVAFLQNEKDYEKAKKDWGTSAKEVVAHGLNIFQKPFQVVSPIGPKIILPNSYVNEIKSDKRFSFGKWTANEFLSHLDGFEGFGIVFETPVFTETVRTKLTQALGTLTDDLCQESELTLLDSLGEPKEWTSLALKPFTLDYVARLSTRVFLGESLCRNREWLDVFVNYTVEAFVAVQQLRHYPAWLRPVVNAYLPGPRKVRASIAQARKLIVPEIEKRRKAVAEAAARGEKVKGKDTVSWMDEVAKGRPFDPVLNQLFFSVAALHTTSGLITQAVLDLVSHPDVIEDLRAEVRQVLKEEGWKKTSLYKMRLMDSFLKESQRVNPPGLLVMNRVAEEAVTLSDGTHIPRGAVVSCSMDNLSNPAIYPDPEKFDARRFLRMREQPGQENSWQFVTTSPEHLGFGHGTHACPGRFFASNEAKIALAYLLLMYDIRLPGGVTERPPTFGKDAEFFVDPAVKIEFRRREENVPRE</sequence>
<accession>A0AA39Y8B8</accession>
<dbReference type="Proteomes" id="UP001175001">
    <property type="component" value="Unassembled WGS sequence"/>
</dbReference>
<dbReference type="Gene3D" id="1.10.630.10">
    <property type="entry name" value="Cytochrome P450"/>
    <property type="match status" value="1"/>
</dbReference>
<evidence type="ECO:0000256" key="5">
    <source>
        <dbReference type="ARBA" id="ARBA00023002"/>
    </source>
</evidence>
<dbReference type="PRINTS" id="PR00465">
    <property type="entry name" value="EP450IV"/>
</dbReference>
<dbReference type="EMBL" id="JAUJDW010000042">
    <property type="protein sequence ID" value="KAK0647911.1"/>
    <property type="molecule type" value="Genomic_DNA"/>
</dbReference>
<protein>
    <submittedName>
        <fullName evidence="11">Cytochrome P450 monooxygenase trt6</fullName>
    </submittedName>
</protein>
<keyword evidence="12" id="KW-1185">Reference proteome</keyword>
<evidence type="ECO:0000256" key="2">
    <source>
        <dbReference type="ARBA" id="ARBA00010617"/>
    </source>
</evidence>
<dbReference type="SUPFAM" id="SSF48264">
    <property type="entry name" value="Cytochrome P450"/>
    <property type="match status" value="1"/>
</dbReference>
<dbReference type="PANTHER" id="PTHR46206">
    <property type="entry name" value="CYTOCHROME P450"/>
    <property type="match status" value="1"/>
</dbReference>
<comment type="caution">
    <text evidence="11">The sequence shown here is derived from an EMBL/GenBank/DDBJ whole genome shotgun (WGS) entry which is preliminary data.</text>
</comment>
<dbReference type="CDD" id="cd11041">
    <property type="entry name" value="CYP503A1-like"/>
    <property type="match status" value="1"/>
</dbReference>
<gene>
    <name evidence="11" type="primary">trt6_3</name>
    <name evidence="11" type="ORF">DIS24_g7279</name>
</gene>